<evidence type="ECO:0000313" key="1">
    <source>
        <dbReference type="EMBL" id="QEA07406.1"/>
    </source>
</evidence>
<proteinExistence type="predicted"/>
<gene>
    <name evidence="1" type="ORF">KBTEX_03756</name>
</gene>
<sequence>MVSGLPLRRPMALHPGVALIVMRHDRRSHGSGRVYPGQGAYPRIR</sequence>
<reference evidence="1" key="1">
    <citation type="submission" date="2019-06" db="EMBL/GenBank/DDBJ databases">
        <authorList>
            <person name="Murdoch R.W."/>
            <person name="Fathepure B."/>
        </authorList>
    </citation>
    <scope>NUCLEOTIDE SEQUENCE</scope>
</reference>
<name>A0A5B8RFP6_9ZZZZ</name>
<accession>A0A5B8RFP6</accession>
<dbReference type="AlphaFoldDB" id="A0A5B8RFP6"/>
<dbReference type="EMBL" id="MN079244">
    <property type="protein sequence ID" value="QEA07406.1"/>
    <property type="molecule type" value="Genomic_DNA"/>
</dbReference>
<organism evidence="1">
    <name type="scientific">uncultured organism</name>
    <dbReference type="NCBI Taxonomy" id="155900"/>
    <lineage>
        <taxon>unclassified sequences</taxon>
        <taxon>environmental samples</taxon>
    </lineage>
</organism>
<protein>
    <submittedName>
        <fullName evidence="1">Uncharacterized protein</fullName>
    </submittedName>
</protein>